<dbReference type="Proteomes" id="UP000095283">
    <property type="component" value="Unplaced"/>
</dbReference>
<dbReference type="AlphaFoldDB" id="A0A1I7W862"/>
<evidence type="ECO:0000313" key="1">
    <source>
        <dbReference type="Proteomes" id="UP000095283"/>
    </source>
</evidence>
<proteinExistence type="predicted"/>
<evidence type="ECO:0000313" key="2">
    <source>
        <dbReference type="WBParaSite" id="Hba_00825"/>
    </source>
</evidence>
<name>A0A1I7W862_HETBA</name>
<keyword evidence="1" id="KW-1185">Reference proteome</keyword>
<organism evidence="1 2">
    <name type="scientific">Heterorhabditis bacteriophora</name>
    <name type="common">Entomopathogenic nematode worm</name>
    <dbReference type="NCBI Taxonomy" id="37862"/>
    <lineage>
        <taxon>Eukaryota</taxon>
        <taxon>Metazoa</taxon>
        <taxon>Ecdysozoa</taxon>
        <taxon>Nematoda</taxon>
        <taxon>Chromadorea</taxon>
        <taxon>Rhabditida</taxon>
        <taxon>Rhabditina</taxon>
        <taxon>Rhabditomorpha</taxon>
        <taxon>Strongyloidea</taxon>
        <taxon>Heterorhabditidae</taxon>
        <taxon>Heterorhabditis</taxon>
    </lineage>
</organism>
<reference evidence="2" key="1">
    <citation type="submission" date="2016-11" db="UniProtKB">
        <authorList>
            <consortium name="WormBaseParasite"/>
        </authorList>
    </citation>
    <scope>IDENTIFICATION</scope>
</reference>
<dbReference type="WBParaSite" id="Hba_00825">
    <property type="protein sequence ID" value="Hba_00825"/>
    <property type="gene ID" value="Hba_00825"/>
</dbReference>
<accession>A0A1I7W862</accession>
<sequence length="54" mass="6445">MHKWSFLFHFIEQISHLTAVAFTKQHAFMFHQMHRKTLVWVLVTGRCLSTNVCV</sequence>
<protein>
    <submittedName>
        <fullName evidence="2">Secreted protein</fullName>
    </submittedName>
</protein>